<feature type="compositionally biased region" description="Polar residues" evidence="1">
    <location>
        <begin position="111"/>
        <end position="121"/>
    </location>
</feature>
<protein>
    <recommendedName>
        <fullName evidence="4">Zinc knuckle CX2CX4HX4C domain-containing protein</fullName>
    </recommendedName>
</protein>
<evidence type="ECO:0000256" key="1">
    <source>
        <dbReference type="SAM" id="MobiDB-lite"/>
    </source>
</evidence>
<evidence type="ECO:0008006" key="4">
    <source>
        <dbReference type="Google" id="ProtNLM"/>
    </source>
</evidence>
<feature type="region of interest" description="Disordered" evidence="1">
    <location>
        <begin position="111"/>
        <end position="130"/>
    </location>
</feature>
<dbReference type="Proteomes" id="UP001642360">
    <property type="component" value="Unassembled WGS sequence"/>
</dbReference>
<sequence>MSEFVGPNNMNNLYWMKDKIGFLVQRKNLGGKEAPHTISVGVKYQWKPRACHHCQIFGHFDSPCPSFATQINTPTTANLDASISNKHLESFPTVVDKGKAIMVDSPSQTHMGVDVNGTTGLQPAALQHES</sequence>
<evidence type="ECO:0000313" key="2">
    <source>
        <dbReference type="EMBL" id="CAK9179113.1"/>
    </source>
</evidence>
<dbReference type="SUPFAM" id="SSF57756">
    <property type="entry name" value="Retrovirus zinc finger-like domains"/>
    <property type="match status" value="1"/>
</dbReference>
<organism evidence="2 3">
    <name type="scientific">Ilex paraguariensis</name>
    <name type="common">yerba mate</name>
    <dbReference type="NCBI Taxonomy" id="185542"/>
    <lineage>
        <taxon>Eukaryota</taxon>
        <taxon>Viridiplantae</taxon>
        <taxon>Streptophyta</taxon>
        <taxon>Embryophyta</taxon>
        <taxon>Tracheophyta</taxon>
        <taxon>Spermatophyta</taxon>
        <taxon>Magnoliopsida</taxon>
        <taxon>eudicotyledons</taxon>
        <taxon>Gunneridae</taxon>
        <taxon>Pentapetalae</taxon>
        <taxon>asterids</taxon>
        <taxon>campanulids</taxon>
        <taxon>Aquifoliales</taxon>
        <taxon>Aquifoliaceae</taxon>
        <taxon>Ilex</taxon>
    </lineage>
</organism>
<reference evidence="2 3" key="1">
    <citation type="submission" date="2024-02" db="EMBL/GenBank/DDBJ databases">
        <authorList>
            <person name="Vignale AGUSTIN F."/>
            <person name="Sosa J E."/>
            <person name="Modenutti C."/>
        </authorList>
    </citation>
    <scope>NUCLEOTIDE SEQUENCE [LARGE SCALE GENOMIC DNA]</scope>
</reference>
<accession>A0ABC8UDD5</accession>
<dbReference type="EMBL" id="CAUOFW020007403">
    <property type="protein sequence ID" value="CAK9179113.1"/>
    <property type="molecule type" value="Genomic_DNA"/>
</dbReference>
<gene>
    <name evidence="2" type="ORF">ILEXP_LOCUS49056</name>
</gene>
<comment type="caution">
    <text evidence="2">The sequence shown here is derived from an EMBL/GenBank/DDBJ whole genome shotgun (WGS) entry which is preliminary data.</text>
</comment>
<evidence type="ECO:0000313" key="3">
    <source>
        <dbReference type="Proteomes" id="UP001642360"/>
    </source>
</evidence>
<name>A0ABC8UDD5_9AQUA</name>
<keyword evidence="3" id="KW-1185">Reference proteome</keyword>
<dbReference type="AlphaFoldDB" id="A0ABC8UDD5"/>
<proteinExistence type="predicted"/>
<dbReference type="InterPro" id="IPR036875">
    <property type="entry name" value="Znf_CCHC_sf"/>
</dbReference>